<dbReference type="EC" id="2.7.13.3" evidence="2"/>
<dbReference type="InterPro" id="IPR011495">
    <property type="entry name" value="Sig_transdc_His_kin_sub2_dim/P"/>
</dbReference>
<evidence type="ECO:0000256" key="5">
    <source>
        <dbReference type="ARBA" id="ARBA00022741"/>
    </source>
</evidence>
<dbReference type="Pfam" id="PF08448">
    <property type="entry name" value="PAS_4"/>
    <property type="match status" value="1"/>
</dbReference>
<dbReference type="Gene3D" id="3.30.450.280">
    <property type="entry name" value="GAF domain"/>
    <property type="match status" value="1"/>
</dbReference>
<accession>A0A4Q9UYP1</accession>
<keyword evidence="10" id="KW-1185">Reference proteome</keyword>
<keyword evidence="7" id="KW-0067">ATP-binding</keyword>
<reference evidence="9 10" key="1">
    <citation type="submission" date="2019-02" db="EMBL/GenBank/DDBJ databases">
        <title>Arcanobacterium bovis sp. nov., isolated from the milk of a cow with mastitis.</title>
        <authorList>
            <person name="Sammra O."/>
            <person name="Foster G."/>
            <person name="Hassan A."/>
            <person name="Alssahen M."/>
            <person name="Laemmler C."/>
            <person name="Borowiak M."/>
            <person name="Malorny B."/>
            <person name="Abdulmawjood A."/>
        </authorList>
    </citation>
    <scope>NUCLEOTIDE SEQUENCE [LARGE SCALE GENOMIC DNA]</scope>
    <source>
        <strain evidence="9 10">C605018/01/1</strain>
    </source>
</reference>
<evidence type="ECO:0000256" key="6">
    <source>
        <dbReference type="ARBA" id="ARBA00022777"/>
    </source>
</evidence>
<dbReference type="InterPro" id="IPR038424">
    <property type="entry name" value="H_kinase_PdtaS_GAF_sf"/>
</dbReference>
<dbReference type="Proteomes" id="UP000293036">
    <property type="component" value="Unassembled WGS sequence"/>
</dbReference>
<dbReference type="GO" id="GO:0004673">
    <property type="term" value="F:protein histidine kinase activity"/>
    <property type="evidence" value="ECO:0007669"/>
    <property type="project" value="UniProtKB-EC"/>
</dbReference>
<dbReference type="InterPro" id="IPR036890">
    <property type="entry name" value="HATPase_C_sf"/>
</dbReference>
<keyword evidence="4" id="KW-0808">Transferase</keyword>
<evidence type="ECO:0000256" key="2">
    <source>
        <dbReference type="ARBA" id="ARBA00012438"/>
    </source>
</evidence>
<evidence type="ECO:0000256" key="1">
    <source>
        <dbReference type="ARBA" id="ARBA00000085"/>
    </source>
</evidence>
<dbReference type="GO" id="GO:0005524">
    <property type="term" value="F:ATP binding"/>
    <property type="evidence" value="ECO:0007669"/>
    <property type="project" value="UniProtKB-KW"/>
</dbReference>
<proteinExistence type="predicted"/>
<keyword evidence="6 9" id="KW-0418">Kinase</keyword>
<dbReference type="OrthoDB" id="9767435at2"/>
<evidence type="ECO:0000313" key="10">
    <source>
        <dbReference type="Proteomes" id="UP000293036"/>
    </source>
</evidence>
<dbReference type="InterPro" id="IPR005467">
    <property type="entry name" value="His_kinase_dom"/>
</dbReference>
<dbReference type="PANTHER" id="PTHR41523">
    <property type="entry name" value="TWO-COMPONENT SYSTEM SENSOR PROTEIN"/>
    <property type="match status" value="1"/>
</dbReference>
<dbReference type="InterPro" id="IPR013656">
    <property type="entry name" value="PAS_4"/>
</dbReference>
<organism evidence="9 10">
    <name type="scientific">Arcanobacterium bovis</name>
    <dbReference type="NCBI Taxonomy" id="2529275"/>
    <lineage>
        <taxon>Bacteria</taxon>
        <taxon>Bacillati</taxon>
        <taxon>Actinomycetota</taxon>
        <taxon>Actinomycetes</taxon>
        <taxon>Actinomycetales</taxon>
        <taxon>Actinomycetaceae</taxon>
        <taxon>Arcanobacterium</taxon>
    </lineage>
</organism>
<evidence type="ECO:0000313" key="9">
    <source>
        <dbReference type="EMBL" id="TBW20806.1"/>
    </source>
</evidence>
<dbReference type="InterPro" id="IPR003594">
    <property type="entry name" value="HATPase_dom"/>
</dbReference>
<dbReference type="Pfam" id="PF02518">
    <property type="entry name" value="HATPase_c"/>
    <property type="match status" value="1"/>
</dbReference>
<dbReference type="SUPFAM" id="SSF55874">
    <property type="entry name" value="ATPase domain of HSP90 chaperone/DNA topoisomerase II/histidine kinase"/>
    <property type="match status" value="1"/>
</dbReference>
<comment type="caution">
    <text evidence="9">The sequence shown here is derived from an EMBL/GenBank/DDBJ whole genome shotgun (WGS) entry which is preliminary data.</text>
</comment>
<keyword evidence="3" id="KW-0597">Phosphoprotein</keyword>
<protein>
    <recommendedName>
        <fullName evidence="2">histidine kinase</fullName>
        <ecNumber evidence="2">2.7.13.3</ecNumber>
    </recommendedName>
</protein>
<sequence>MPTLTKILERTARFAEEERKWFHQLAGDWQTIADIAFADLLLYVPTDDGFIAAAHARPATAATLIETDIIGEKVDGESVEHVYAAFNMGDMIVSEDSSVSNTFIPVRCRGRIIGVVRVISALLQDRVPSQAQQNYEEIARDLFEMIASGDFPLEGMPAGFRHGTPRVSDGVIQLDEDGEVLYASPNSVSHFRRLGVDEPLIGNILAETVTDIFDDFSIPEESLPLVLLGKAAWVAEIDAHGVIVSLRALPLIRNGERTGALLMTREITELRRQERELLTKDATIREINHRVKNNLQTVSALLRLQARRAVNDETRVALGQAQRRVGMIALVHEGLSQTIDEVVEFDSVFGSLLKMVRDIAVTESAVDISLNGSFGKVRAEQATSLAVVLNEVISNAIEHGLAQGGKVDVNAERFDERLFVQVRDNGTGISPQGPGGGLGTQIVKTLVTGELNGTIDWSNNPDGGTLVSLELQLR</sequence>
<evidence type="ECO:0000256" key="3">
    <source>
        <dbReference type="ARBA" id="ARBA00022553"/>
    </source>
</evidence>
<dbReference type="Gene3D" id="3.30.565.10">
    <property type="entry name" value="Histidine kinase-like ATPase, C-terminal domain"/>
    <property type="match status" value="1"/>
</dbReference>
<dbReference type="Pfam" id="PF07568">
    <property type="entry name" value="HisKA_2"/>
    <property type="match status" value="1"/>
</dbReference>
<gene>
    <name evidence="9" type="ORF">EZJ44_08155</name>
</gene>
<dbReference type="Pfam" id="PF12282">
    <property type="entry name" value="GAF_PdtaS"/>
    <property type="match status" value="1"/>
</dbReference>
<dbReference type="EMBL" id="SJDT01000008">
    <property type="protein sequence ID" value="TBW20806.1"/>
    <property type="molecule type" value="Genomic_DNA"/>
</dbReference>
<dbReference type="SMART" id="SM00387">
    <property type="entry name" value="HATPase_c"/>
    <property type="match status" value="1"/>
</dbReference>
<name>A0A4Q9UYP1_9ACTO</name>
<dbReference type="AlphaFoldDB" id="A0A4Q9UYP1"/>
<dbReference type="PROSITE" id="PS50109">
    <property type="entry name" value="HIS_KIN"/>
    <property type="match status" value="1"/>
</dbReference>
<dbReference type="PANTHER" id="PTHR41523:SF8">
    <property type="entry name" value="ETHYLENE RESPONSE SENSOR PROTEIN"/>
    <property type="match status" value="1"/>
</dbReference>
<keyword evidence="5" id="KW-0547">Nucleotide-binding</keyword>
<evidence type="ECO:0000259" key="8">
    <source>
        <dbReference type="PROSITE" id="PS50109"/>
    </source>
</evidence>
<evidence type="ECO:0000256" key="4">
    <source>
        <dbReference type="ARBA" id="ARBA00022679"/>
    </source>
</evidence>
<evidence type="ECO:0000256" key="7">
    <source>
        <dbReference type="ARBA" id="ARBA00022840"/>
    </source>
</evidence>
<dbReference type="InterPro" id="IPR022066">
    <property type="entry name" value="PdtaS_GAF"/>
</dbReference>
<dbReference type="RefSeq" id="WP_131282324.1">
    <property type="nucleotide sequence ID" value="NZ_JBHSLR010000001.1"/>
</dbReference>
<dbReference type="Gene3D" id="3.30.450.20">
    <property type="entry name" value="PAS domain"/>
    <property type="match status" value="1"/>
</dbReference>
<comment type="catalytic activity">
    <reaction evidence="1">
        <text>ATP + protein L-histidine = ADP + protein N-phospho-L-histidine.</text>
        <dbReference type="EC" id="2.7.13.3"/>
    </reaction>
</comment>
<feature type="domain" description="Histidine kinase" evidence="8">
    <location>
        <begin position="286"/>
        <end position="474"/>
    </location>
</feature>